<proteinExistence type="predicted"/>
<reference evidence="2 3" key="1">
    <citation type="journal article" date="2018" name="Front. Microbiol.">
        <title>Genome-Wide Analysis of Corynespora cassiicola Leaf Fall Disease Putative Effectors.</title>
        <authorList>
            <person name="Lopez D."/>
            <person name="Ribeiro S."/>
            <person name="Label P."/>
            <person name="Fumanal B."/>
            <person name="Venisse J.S."/>
            <person name="Kohler A."/>
            <person name="de Oliveira R.R."/>
            <person name="Labutti K."/>
            <person name="Lipzen A."/>
            <person name="Lail K."/>
            <person name="Bauer D."/>
            <person name="Ohm R.A."/>
            <person name="Barry K.W."/>
            <person name="Spatafora J."/>
            <person name="Grigoriev I.V."/>
            <person name="Martin F.M."/>
            <person name="Pujade-Renaud V."/>
        </authorList>
    </citation>
    <scope>NUCLEOTIDE SEQUENCE [LARGE SCALE GENOMIC DNA]</scope>
    <source>
        <strain evidence="2 3">Philippines</strain>
    </source>
</reference>
<protein>
    <submittedName>
        <fullName evidence="2">Uncharacterized protein</fullName>
    </submittedName>
</protein>
<keyword evidence="3" id="KW-1185">Reference proteome</keyword>
<name>A0A2T2NT47_CORCC</name>
<feature type="chain" id="PRO_5015535671" evidence="1">
    <location>
        <begin position="21"/>
        <end position="100"/>
    </location>
</feature>
<feature type="signal peptide" evidence="1">
    <location>
        <begin position="1"/>
        <end position="20"/>
    </location>
</feature>
<dbReference type="Proteomes" id="UP000240883">
    <property type="component" value="Unassembled WGS sequence"/>
</dbReference>
<gene>
    <name evidence="2" type="ORF">BS50DRAFT_586057</name>
</gene>
<organism evidence="2 3">
    <name type="scientific">Corynespora cassiicola Philippines</name>
    <dbReference type="NCBI Taxonomy" id="1448308"/>
    <lineage>
        <taxon>Eukaryota</taxon>
        <taxon>Fungi</taxon>
        <taxon>Dikarya</taxon>
        <taxon>Ascomycota</taxon>
        <taxon>Pezizomycotina</taxon>
        <taxon>Dothideomycetes</taxon>
        <taxon>Pleosporomycetidae</taxon>
        <taxon>Pleosporales</taxon>
        <taxon>Corynesporascaceae</taxon>
        <taxon>Corynespora</taxon>
    </lineage>
</organism>
<accession>A0A2T2NT47</accession>
<dbReference type="EMBL" id="KZ678133">
    <property type="protein sequence ID" value="PSN68611.1"/>
    <property type="molecule type" value="Genomic_DNA"/>
</dbReference>
<evidence type="ECO:0000313" key="3">
    <source>
        <dbReference type="Proteomes" id="UP000240883"/>
    </source>
</evidence>
<evidence type="ECO:0000256" key="1">
    <source>
        <dbReference type="SAM" id="SignalP"/>
    </source>
</evidence>
<evidence type="ECO:0000313" key="2">
    <source>
        <dbReference type="EMBL" id="PSN68611.1"/>
    </source>
</evidence>
<dbReference type="AlphaFoldDB" id="A0A2T2NT47"/>
<dbReference type="OrthoDB" id="3936755at2759"/>
<sequence length="100" mass="10410">MHFPVILSIAIVFTSGQAFAGPIADANKIDARQSDFSDFITGAGSEVFGNAGTPCTVGNDEGECDQFGRCAQFIPPNENNVLNQGREVAECTAGGVVDVL</sequence>
<keyword evidence="1" id="KW-0732">Signal</keyword>